<feature type="domain" description="FAD/NAD(P)-binding" evidence="5">
    <location>
        <begin position="7"/>
        <end position="270"/>
    </location>
</feature>
<evidence type="ECO:0000313" key="6">
    <source>
        <dbReference type="EMBL" id="GAE93459.1"/>
    </source>
</evidence>
<evidence type="ECO:0000256" key="1">
    <source>
        <dbReference type="ARBA" id="ARBA00001974"/>
    </source>
</evidence>
<dbReference type="GO" id="GO:0016491">
    <property type="term" value="F:oxidoreductase activity"/>
    <property type="evidence" value="ECO:0007669"/>
    <property type="project" value="UniProtKB-KW"/>
</dbReference>
<proteinExistence type="predicted"/>
<keyword evidence="3" id="KW-0285">Flavoprotein</keyword>
<comment type="cofactor">
    <cofactor evidence="1">
        <name>FAD</name>
        <dbReference type="ChEBI" id="CHEBI:57692"/>
    </cofactor>
</comment>
<dbReference type="PRINTS" id="PR00368">
    <property type="entry name" value="FADPNR"/>
</dbReference>
<evidence type="ECO:0000313" key="7">
    <source>
        <dbReference type="Proteomes" id="UP000019102"/>
    </source>
</evidence>
<evidence type="ECO:0000256" key="3">
    <source>
        <dbReference type="ARBA" id="ARBA00022630"/>
    </source>
</evidence>
<name>W4VL27_9BACI</name>
<organism evidence="6 7">
    <name type="scientific">Gracilibacillus boraciitolerans JCM 21714</name>
    <dbReference type="NCBI Taxonomy" id="1298598"/>
    <lineage>
        <taxon>Bacteria</taxon>
        <taxon>Bacillati</taxon>
        <taxon>Bacillota</taxon>
        <taxon>Bacilli</taxon>
        <taxon>Bacillales</taxon>
        <taxon>Bacillaceae</taxon>
        <taxon>Gracilibacillus</taxon>
    </lineage>
</organism>
<sequence length="271" mass="30551">MAEQEIFDLTIIGGGTTGLFAAYYGTMRKMKVKVIESQAQFGGKVMQFFPEKLIYDIGGFPAVFGETLVKQMIEQANRHQPVMINNEWIESIEQSGDLFILIAANGAKHFTKTILLATGSGTFHTKRTNEWQSLPFPEFRKQVATNLMDRDKYEDKNVIIVSDNKTGVGWALYLKDKATSVIVINSSNQFHHVKEADLEQLLESNVQVYFNSELTDLDVDDQQLKAVNITTENKINLRLKAEEMLTFHGLELQATPLNQWGGIETSIGRIV</sequence>
<dbReference type="Proteomes" id="UP000019102">
    <property type="component" value="Unassembled WGS sequence"/>
</dbReference>
<protein>
    <submittedName>
        <fullName evidence="6">Thioredoxin reductase</fullName>
    </submittedName>
</protein>
<dbReference type="SUPFAM" id="SSF51905">
    <property type="entry name" value="FAD/NAD(P)-binding domain"/>
    <property type="match status" value="1"/>
</dbReference>
<dbReference type="EMBL" id="BAVS01000013">
    <property type="protein sequence ID" value="GAE93459.1"/>
    <property type="molecule type" value="Genomic_DNA"/>
</dbReference>
<dbReference type="Gene3D" id="3.50.50.60">
    <property type="entry name" value="FAD/NAD(P)-binding domain"/>
    <property type="match status" value="2"/>
</dbReference>
<accession>W4VL27</accession>
<dbReference type="PRINTS" id="PR00469">
    <property type="entry name" value="PNDRDTASEII"/>
</dbReference>
<keyword evidence="7" id="KW-1185">Reference proteome</keyword>
<comment type="caution">
    <text evidence="6">The sequence shown here is derived from an EMBL/GenBank/DDBJ whole genome shotgun (WGS) entry which is preliminary data.</text>
</comment>
<dbReference type="InterPro" id="IPR036188">
    <property type="entry name" value="FAD/NAD-bd_sf"/>
</dbReference>
<dbReference type="InterPro" id="IPR050097">
    <property type="entry name" value="Ferredoxin-NADP_redctase_2"/>
</dbReference>
<evidence type="ECO:0000256" key="2">
    <source>
        <dbReference type="ARBA" id="ARBA00011738"/>
    </source>
</evidence>
<reference evidence="6 7" key="1">
    <citation type="journal article" date="2014" name="Genome Announc.">
        <title>Draft Genome Sequence of the Boron-Tolerant and Moderately Halotolerant Bacterium Gracilibacillus boraciitolerans JCM 21714T.</title>
        <authorList>
            <person name="Ahmed I."/>
            <person name="Oshima K."/>
            <person name="Suda W."/>
            <person name="Kitamura K."/>
            <person name="Iida T."/>
            <person name="Ohmori Y."/>
            <person name="Fujiwara T."/>
            <person name="Hattori M."/>
            <person name="Ohkuma M."/>
        </authorList>
    </citation>
    <scope>NUCLEOTIDE SEQUENCE [LARGE SCALE GENOMIC DNA]</scope>
    <source>
        <strain evidence="6 7">JCM 21714</strain>
    </source>
</reference>
<dbReference type="AlphaFoldDB" id="W4VL27"/>
<evidence type="ECO:0000256" key="4">
    <source>
        <dbReference type="ARBA" id="ARBA00023002"/>
    </source>
</evidence>
<keyword evidence="4" id="KW-0560">Oxidoreductase</keyword>
<dbReference type="STRING" id="1298598.JCM21714_2544"/>
<dbReference type="PANTHER" id="PTHR48105">
    <property type="entry name" value="THIOREDOXIN REDUCTASE 1-RELATED-RELATED"/>
    <property type="match status" value="1"/>
</dbReference>
<evidence type="ECO:0000259" key="5">
    <source>
        <dbReference type="Pfam" id="PF07992"/>
    </source>
</evidence>
<comment type="subunit">
    <text evidence="2">Homodimer.</text>
</comment>
<dbReference type="Pfam" id="PF07992">
    <property type="entry name" value="Pyr_redox_2"/>
    <property type="match status" value="1"/>
</dbReference>
<gene>
    <name evidence="6" type="ORF">JCM21714_2544</name>
</gene>
<dbReference type="InterPro" id="IPR023753">
    <property type="entry name" value="FAD/NAD-binding_dom"/>
</dbReference>
<dbReference type="eggNOG" id="COG0492">
    <property type="taxonomic scope" value="Bacteria"/>
</dbReference>